<evidence type="ECO:0000256" key="9">
    <source>
        <dbReference type="ARBA" id="ARBA00022833"/>
    </source>
</evidence>
<evidence type="ECO:0000256" key="2">
    <source>
        <dbReference type="ARBA" id="ARBA00001947"/>
    </source>
</evidence>
<organism evidence="14 15">
    <name type="scientific">Candidatus Berkiella cookevillensis</name>
    <dbReference type="NCBI Taxonomy" id="437022"/>
    <lineage>
        <taxon>Bacteria</taxon>
        <taxon>Pseudomonadati</taxon>
        <taxon>Pseudomonadota</taxon>
        <taxon>Gammaproteobacteria</taxon>
        <taxon>Candidatus Berkiellales</taxon>
        <taxon>Candidatus Berkiellaceae</taxon>
        <taxon>Candidatus Berkiella</taxon>
    </lineage>
</organism>
<feature type="domain" description="N-acetylmuramoyl-L-alanine amidase" evidence="13">
    <location>
        <begin position="18"/>
        <end position="169"/>
    </location>
</feature>
<comment type="subcellular location">
    <subcellularLocation>
        <location evidence="3">Cytoplasm</location>
    </subcellularLocation>
</comment>
<dbReference type="GO" id="GO:0009254">
    <property type="term" value="P:peptidoglycan turnover"/>
    <property type="evidence" value="ECO:0007669"/>
    <property type="project" value="TreeGrafter"/>
</dbReference>
<evidence type="ECO:0000256" key="11">
    <source>
        <dbReference type="ARBA" id="ARBA00039257"/>
    </source>
</evidence>
<keyword evidence="15" id="KW-1185">Reference proteome</keyword>
<dbReference type="Gene3D" id="3.40.80.10">
    <property type="entry name" value="Peptidoglycan recognition protein-like"/>
    <property type="match status" value="1"/>
</dbReference>
<dbReference type="InterPro" id="IPR036505">
    <property type="entry name" value="Amidase/PGRP_sf"/>
</dbReference>
<accession>A0AAE3L6Z0</accession>
<protein>
    <recommendedName>
        <fullName evidence="11">1,6-anhydro-N-acetylmuramyl-L-alanine amidase AmpD</fullName>
        <ecNumber evidence="5">3.5.1.28</ecNumber>
    </recommendedName>
    <alternativeName>
        <fullName evidence="12">N-acetylmuramoyl-L-alanine amidase</fullName>
    </alternativeName>
</protein>
<dbReference type="EMBL" id="LKHV02000001">
    <property type="protein sequence ID" value="MCS5708184.1"/>
    <property type="molecule type" value="Genomic_DNA"/>
</dbReference>
<dbReference type="InterPro" id="IPR002502">
    <property type="entry name" value="Amidase_domain"/>
</dbReference>
<dbReference type="PANTHER" id="PTHR30417:SF4">
    <property type="entry name" value="1,6-ANHYDRO-N-ACETYLMURAMYL-L-ALANINE AMIDASE AMPD"/>
    <property type="match status" value="1"/>
</dbReference>
<dbReference type="InterPro" id="IPR051206">
    <property type="entry name" value="NAMLAA_amidase_2"/>
</dbReference>
<dbReference type="GO" id="GO:0046872">
    <property type="term" value="F:metal ion binding"/>
    <property type="evidence" value="ECO:0007669"/>
    <property type="project" value="UniProtKB-KW"/>
</dbReference>
<sequence>MQIDSKTGLLSAAQYFASPNQDERPEKEKVSLLVIHNISLPPDQFSGDDVKDFFLNQLNIAKHSYYQTIGHLKVSSHLWIRRTGEVLQFVPFHRRAWHAGASDFQGKKECNDFSIGIELEGTDKIPFTEIQYAQLVACTHAIMQAYPAITPHRVVGHEDIAPGRKSDPGPLFDWSRYRAQMLMPKASV</sequence>
<evidence type="ECO:0000313" key="15">
    <source>
        <dbReference type="Proteomes" id="UP000051494"/>
    </source>
</evidence>
<dbReference type="GO" id="GO:0009253">
    <property type="term" value="P:peptidoglycan catabolic process"/>
    <property type="evidence" value="ECO:0007669"/>
    <property type="project" value="InterPro"/>
</dbReference>
<name>A0AAE3L6Z0_9GAMM</name>
<dbReference type="SMART" id="SM00644">
    <property type="entry name" value="Ami_2"/>
    <property type="match status" value="1"/>
</dbReference>
<dbReference type="RefSeq" id="WP_259596602.1">
    <property type="nucleotide sequence ID" value="NZ_LKHV02000001.1"/>
</dbReference>
<proteinExistence type="inferred from homology"/>
<dbReference type="NCBIfam" id="NF008758">
    <property type="entry name" value="PRK11789.1"/>
    <property type="match status" value="1"/>
</dbReference>
<keyword evidence="7" id="KW-0479">Metal-binding</keyword>
<comment type="similarity">
    <text evidence="4">Belongs to the N-acetylmuramoyl-L-alanine amidase 2 family.</text>
</comment>
<keyword evidence="6" id="KW-0963">Cytoplasm</keyword>
<evidence type="ECO:0000259" key="13">
    <source>
        <dbReference type="SMART" id="SM00644"/>
    </source>
</evidence>
<comment type="cofactor">
    <cofactor evidence="2">
        <name>Zn(2+)</name>
        <dbReference type="ChEBI" id="CHEBI:29105"/>
    </cofactor>
</comment>
<keyword evidence="9" id="KW-0862">Zinc</keyword>
<evidence type="ECO:0000256" key="12">
    <source>
        <dbReference type="ARBA" id="ARBA00042615"/>
    </source>
</evidence>
<dbReference type="AlphaFoldDB" id="A0AAE3L6Z0"/>
<evidence type="ECO:0000256" key="7">
    <source>
        <dbReference type="ARBA" id="ARBA00022723"/>
    </source>
</evidence>
<dbReference type="Pfam" id="PF01510">
    <property type="entry name" value="Amidase_2"/>
    <property type="match status" value="1"/>
</dbReference>
<evidence type="ECO:0000256" key="8">
    <source>
        <dbReference type="ARBA" id="ARBA00022801"/>
    </source>
</evidence>
<comment type="catalytic activity">
    <reaction evidence="1">
        <text>Hydrolyzes the link between N-acetylmuramoyl residues and L-amino acid residues in certain cell-wall glycopeptides.</text>
        <dbReference type="EC" id="3.5.1.28"/>
    </reaction>
</comment>
<dbReference type="SUPFAM" id="SSF55846">
    <property type="entry name" value="N-acetylmuramoyl-L-alanine amidase-like"/>
    <property type="match status" value="1"/>
</dbReference>
<evidence type="ECO:0000256" key="6">
    <source>
        <dbReference type="ARBA" id="ARBA00022490"/>
    </source>
</evidence>
<dbReference type="EC" id="3.5.1.28" evidence="5"/>
<evidence type="ECO:0000256" key="1">
    <source>
        <dbReference type="ARBA" id="ARBA00001561"/>
    </source>
</evidence>
<comment type="caution">
    <text evidence="14">The sequence shown here is derived from an EMBL/GenBank/DDBJ whole genome shotgun (WGS) entry which is preliminary data.</text>
</comment>
<gene>
    <name evidence="14" type="primary">ampD</name>
    <name evidence="14" type="ORF">CC99x_004630</name>
</gene>
<dbReference type="PANTHER" id="PTHR30417">
    <property type="entry name" value="N-ACETYLMURAMOYL-L-ALANINE AMIDASE AMID"/>
    <property type="match status" value="1"/>
</dbReference>
<evidence type="ECO:0000256" key="5">
    <source>
        <dbReference type="ARBA" id="ARBA00011901"/>
    </source>
</evidence>
<evidence type="ECO:0000313" key="14">
    <source>
        <dbReference type="EMBL" id="MCS5708184.1"/>
    </source>
</evidence>
<keyword evidence="10" id="KW-0961">Cell wall biogenesis/degradation</keyword>
<dbReference type="CDD" id="cd06583">
    <property type="entry name" value="PGRP"/>
    <property type="match status" value="1"/>
</dbReference>
<reference evidence="14" key="1">
    <citation type="journal article" date="2016" name="Genome Announc.">
        <title>Draft Genome Sequences of Two Novel Amoeba-Resistant Intranuclear Bacteria, 'Candidatus Berkiella cookevillensis' and 'Candidatus Berkiella aquae'.</title>
        <authorList>
            <person name="Mehari Y.T."/>
            <person name="Arivett B.A."/>
            <person name="Farone A.L."/>
            <person name="Gunderson J.H."/>
            <person name="Farone M.B."/>
        </authorList>
    </citation>
    <scope>NUCLEOTIDE SEQUENCE</scope>
    <source>
        <strain evidence="14">CC99</strain>
    </source>
</reference>
<evidence type="ECO:0000256" key="4">
    <source>
        <dbReference type="ARBA" id="ARBA00007553"/>
    </source>
</evidence>
<keyword evidence="8 14" id="KW-0378">Hydrolase</keyword>
<reference evidence="14" key="2">
    <citation type="submission" date="2021-06" db="EMBL/GenBank/DDBJ databases">
        <title>Genomic Description and Analysis of Intracellular Bacteria, Candidatus Berkiella cookevillensis and Candidatus Berkiella aquae.</title>
        <authorList>
            <person name="Kidane D.T."/>
            <person name="Mehari Y.T."/>
            <person name="Rice F.C."/>
            <person name="Arivett B.A."/>
            <person name="Farone A.L."/>
            <person name="Berk S.G."/>
            <person name="Farone M.B."/>
        </authorList>
    </citation>
    <scope>NUCLEOTIDE SEQUENCE</scope>
    <source>
        <strain evidence="14">CC99</strain>
    </source>
</reference>
<evidence type="ECO:0000256" key="3">
    <source>
        <dbReference type="ARBA" id="ARBA00004496"/>
    </source>
</evidence>
<dbReference type="GO" id="GO:0071555">
    <property type="term" value="P:cell wall organization"/>
    <property type="evidence" value="ECO:0007669"/>
    <property type="project" value="UniProtKB-KW"/>
</dbReference>
<dbReference type="GO" id="GO:0008745">
    <property type="term" value="F:N-acetylmuramoyl-L-alanine amidase activity"/>
    <property type="evidence" value="ECO:0007669"/>
    <property type="project" value="UniProtKB-EC"/>
</dbReference>
<evidence type="ECO:0000256" key="10">
    <source>
        <dbReference type="ARBA" id="ARBA00023316"/>
    </source>
</evidence>
<dbReference type="Proteomes" id="UP000051494">
    <property type="component" value="Unassembled WGS sequence"/>
</dbReference>
<dbReference type="GO" id="GO:0005737">
    <property type="term" value="C:cytoplasm"/>
    <property type="evidence" value="ECO:0007669"/>
    <property type="project" value="UniProtKB-SubCell"/>
</dbReference>